<reference evidence="2 3" key="1">
    <citation type="submission" date="2024-05" db="EMBL/GenBank/DDBJ databases">
        <authorList>
            <person name="Wallberg A."/>
        </authorList>
    </citation>
    <scope>NUCLEOTIDE SEQUENCE [LARGE SCALE GENOMIC DNA]</scope>
</reference>
<dbReference type="SUPFAM" id="SSF56436">
    <property type="entry name" value="C-type lectin-like"/>
    <property type="match status" value="1"/>
</dbReference>
<name>A0AAV2R8L6_MEGNR</name>
<dbReference type="InterPro" id="IPR016187">
    <property type="entry name" value="CTDL_fold"/>
</dbReference>
<sequence length="128" mass="14432">NMCPEKYTSVGSQCLLFNTFHPLSNKDAHQICHNDHAHLAVIINPRRVAEFIMDNFGGVNFWLGACKTEKGVWMWPNGEQVGLPWVPGQPNDYNSQDCLYWKGAHYKHLGTKPEKPGIGFADGNCDMQ</sequence>
<accession>A0AAV2R8L6</accession>
<dbReference type="EMBL" id="CAXKWB010017025">
    <property type="protein sequence ID" value="CAL4117722.1"/>
    <property type="molecule type" value="Genomic_DNA"/>
</dbReference>
<evidence type="ECO:0000259" key="1">
    <source>
        <dbReference type="PROSITE" id="PS50041"/>
    </source>
</evidence>
<protein>
    <recommendedName>
        <fullName evidence="1">C-type lectin domain-containing protein</fullName>
    </recommendedName>
</protein>
<dbReference type="InterPro" id="IPR001304">
    <property type="entry name" value="C-type_lectin-like"/>
</dbReference>
<dbReference type="Proteomes" id="UP001497623">
    <property type="component" value="Unassembled WGS sequence"/>
</dbReference>
<comment type="caution">
    <text evidence="2">The sequence shown here is derived from an EMBL/GenBank/DDBJ whole genome shotgun (WGS) entry which is preliminary data.</text>
</comment>
<feature type="domain" description="C-type lectin" evidence="1">
    <location>
        <begin position="10"/>
        <end position="107"/>
    </location>
</feature>
<evidence type="ECO:0000313" key="2">
    <source>
        <dbReference type="EMBL" id="CAL4117722.1"/>
    </source>
</evidence>
<proteinExistence type="predicted"/>
<gene>
    <name evidence="2" type="ORF">MNOR_LOCUS21271</name>
</gene>
<keyword evidence="3" id="KW-1185">Reference proteome</keyword>
<feature type="non-terminal residue" evidence="2">
    <location>
        <position position="128"/>
    </location>
</feature>
<dbReference type="PROSITE" id="PS50041">
    <property type="entry name" value="C_TYPE_LECTIN_2"/>
    <property type="match status" value="1"/>
</dbReference>
<dbReference type="Pfam" id="PF00059">
    <property type="entry name" value="Lectin_C"/>
    <property type="match status" value="1"/>
</dbReference>
<dbReference type="CDD" id="cd00037">
    <property type="entry name" value="CLECT"/>
    <property type="match status" value="1"/>
</dbReference>
<dbReference type="Gene3D" id="3.10.100.10">
    <property type="entry name" value="Mannose-Binding Protein A, subunit A"/>
    <property type="match status" value="1"/>
</dbReference>
<dbReference type="AlphaFoldDB" id="A0AAV2R8L6"/>
<dbReference type="SMART" id="SM00034">
    <property type="entry name" value="CLECT"/>
    <property type="match status" value="1"/>
</dbReference>
<dbReference type="InterPro" id="IPR016186">
    <property type="entry name" value="C-type_lectin-like/link_sf"/>
</dbReference>
<feature type="non-terminal residue" evidence="2">
    <location>
        <position position="1"/>
    </location>
</feature>
<evidence type="ECO:0000313" key="3">
    <source>
        <dbReference type="Proteomes" id="UP001497623"/>
    </source>
</evidence>
<organism evidence="2 3">
    <name type="scientific">Meganyctiphanes norvegica</name>
    <name type="common">Northern krill</name>
    <name type="synonym">Thysanopoda norvegica</name>
    <dbReference type="NCBI Taxonomy" id="48144"/>
    <lineage>
        <taxon>Eukaryota</taxon>
        <taxon>Metazoa</taxon>
        <taxon>Ecdysozoa</taxon>
        <taxon>Arthropoda</taxon>
        <taxon>Crustacea</taxon>
        <taxon>Multicrustacea</taxon>
        <taxon>Malacostraca</taxon>
        <taxon>Eumalacostraca</taxon>
        <taxon>Eucarida</taxon>
        <taxon>Euphausiacea</taxon>
        <taxon>Euphausiidae</taxon>
        <taxon>Meganyctiphanes</taxon>
    </lineage>
</organism>